<dbReference type="PROSITE" id="PS00463">
    <property type="entry name" value="ZN2_CY6_FUNGAL_1"/>
    <property type="match status" value="1"/>
</dbReference>
<organism evidence="5 6">
    <name type="scientific">Fusarium heterosporum</name>
    <dbReference type="NCBI Taxonomy" id="42747"/>
    <lineage>
        <taxon>Eukaryota</taxon>
        <taxon>Fungi</taxon>
        <taxon>Dikarya</taxon>
        <taxon>Ascomycota</taxon>
        <taxon>Pezizomycotina</taxon>
        <taxon>Sordariomycetes</taxon>
        <taxon>Hypocreomycetidae</taxon>
        <taxon>Hypocreales</taxon>
        <taxon>Nectriaceae</taxon>
        <taxon>Fusarium</taxon>
        <taxon>Fusarium heterosporum species complex</taxon>
    </lineage>
</organism>
<dbReference type="SMART" id="SM00066">
    <property type="entry name" value="GAL4"/>
    <property type="match status" value="1"/>
</dbReference>
<keyword evidence="2" id="KW-0479">Metal-binding</keyword>
<dbReference type="Proteomes" id="UP000567885">
    <property type="component" value="Unassembled WGS sequence"/>
</dbReference>
<dbReference type="PROSITE" id="PS50048">
    <property type="entry name" value="ZN2_CY6_FUNGAL_2"/>
    <property type="match status" value="1"/>
</dbReference>
<keyword evidence="3" id="KW-0539">Nucleus</keyword>
<dbReference type="GO" id="GO:0006351">
    <property type="term" value="P:DNA-templated transcription"/>
    <property type="evidence" value="ECO:0007669"/>
    <property type="project" value="InterPro"/>
</dbReference>
<dbReference type="CDD" id="cd00067">
    <property type="entry name" value="GAL4"/>
    <property type="match status" value="1"/>
</dbReference>
<reference evidence="5 6" key="1">
    <citation type="submission" date="2020-05" db="EMBL/GenBank/DDBJ databases">
        <title>Identification and distribution of gene clusters putatively required for synthesis of sphingolipid metabolism inhibitors in phylogenetically diverse species of the filamentous fungus Fusarium.</title>
        <authorList>
            <person name="Kim H.-S."/>
            <person name="Busman M."/>
            <person name="Brown D.W."/>
            <person name="Divon H."/>
            <person name="Uhlig S."/>
            <person name="Proctor R.H."/>
        </authorList>
    </citation>
    <scope>NUCLEOTIDE SEQUENCE [LARGE SCALE GENOMIC DNA]</scope>
    <source>
        <strain evidence="5 6">NRRL 20693</strain>
    </source>
</reference>
<dbReference type="Pfam" id="PF04082">
    <property type="entry name" value="Fungal_trans"/>
    <property type="match status" value="1"/>
</dbReference>
<sequence length="734" mass="81799">MDSAAQSPKRLSQRQPRACLECTRRKTRCDKGVPCGRCVRLSKPCSREVVRVSKIERNHGSELTFLDDLYGILESTRHIEAALTAIRERKSVLLHGANSRAVEHNLSGHLSSPVDHPGISNHVAANDAVDLSIKAHEQESRSGSPAGRDTGADGDQHATDFLKIELLAWGRYGGSCFPHVSCQCRFIRPYAEIASITADLEWPGYVYVQPSLNPGIASLSTSQAKSLVRFHLDNILWHHNVFHAPTFLAHCERFWAEGTVVHPLWLSLYYAVLTVSAWTARNCVGLWNDEELDPDLPLHSFHAMVEQLYQEGFAENHSMFSLQAIVLSTRVAHNLGRSDSNATLVGAAIRMAHCMGLHKIQSSSEGLSVNTMDGWFQCIETEVGRRCWNQLLIQDYFQIPVTGTYAIQPSQSTTDLPTNCHDEDMLLQDEETLTINSYPRALARIALVMPPLLDGLTSIQSRASLTETYKVIVKCYSALREVVRNLPTFLMQTSPLESVTDDYLPAWLPFARRSLALSTADKVIMIHRPVLYHAFQVPMLTEARKLCLSAAKAIFKEYESISKEGVIPIWTHSAFCVTAAVVVGLELLFREAHTDEEARSLRSTMKSTAYSLRNRHSDIIAARCAALIDTILSVEEELVVNIMRLSLDGGTSQLRVTQIDMVNKMVKGNEIMAKFLAYSPSVANPNNSYSEPWTMDGGFMAEVWQQDQIQPEAGSIGSDFIFPSHGDFAFMHIT</sequence>
<dbReference type="InterPro" id="IPR036864">
    <property type="entry name" value="Zn2-C6_fun-type_DNA-bd_sf"/>
</dbReference>
<dbReference type="GO" id="GO:0003677">
    <property type="term" value="F:DNA binding"/>
    <property type="evidence" value="ECO:0007669"/>
    <property type="project" value="InterPro"/>
</dbReference>
<dbReference type="PANTHER" id="PTHR31001:SF76">
    <property type="entry name" value="ZN(2)-C6 FUNGAL-TYPE DOMAIN-CONTAINING PROTEIN"/>
    <property type="match status" value="1"/>
</dbReference>
<dbReference type="CDD" id="cd12148">
    <property type="entry name" value="fungal_TF_MHR"/>
    <property type="match status" value="1"/>
</dbReference>
<dbReference type="InterPro" id="IPR050613">
    <property type="entry name" value="Sec_Metabolite_Reg"/>
</dbReference>
<dbReference type="SUPFAM" id="SSF57701">
    <property type="entry name" value="Zn2/Cys6 DNA-binding domain"/>
    <property type="match status" value="1"/>
</dbReference>
<dbReference type="GO" id="GO:0008270">
    <property type="term" value="F:zinc ion binding"/>
    <property type="evidence" value="ECO:0007669"/>
    <property type="project" value="InterPro"/>
</dbReference>
<evidence type="ECO:0000313" key="6">
    <source>
        <dbReference type="Proteomes" id="UP000567885"/>
    </source>
</evidence>
<evidence type="ECO:0000256" key="1">
    <source>
        <dbReference type="ARBA" id="ARBA00004123"/>
    </source>
</evidence>
<feature type="domain" description="Zn(2)-C6 fungal-type" evidence="4">
    <location>
        <begin position="18"/>
        <end position="47"/>
    </location>
</feature>
<dbReference type="InterPro" id="IPR001138">
    <property type="entry name" value="Zn2Cys6_DnaBD"/>
</dbReference>
<dbReference type="OrthoDB" id="410267at2759"/>
<dbReference type="EMBL" id="JAAGWQ010000132">
    <property type="protein sequence ID" value="KAF5664703.1"/>
    <property type="molecule type" value="Genomic_DNA"/>
</dbReference>
<protein>
    <submittedName>
        <fullName evidence="5">C6 zinc finger domain-containing protein</fullName>
    </submittedName>
</protein>
<comment type="caution">
    <text evidence="5">The sequence shown here is derived from an EMBL/GenBank/DDBJ whole genome shotgun (WGS) entry which is preliminary data.</text>
</comment>
<dbReference type="GO" id="GO:0000981">
    <property type="term" value="F:DNA-binding transcription factor activity, RNA polymerase II-specific"/>
    <property type="evidence" value="ECO:0007669"/>
    <property type="project" value="InterPro"/>
</dbReference>
<evidence type="ECO:0000256" key="2">
    <source>
        <dbReference type="ARBA" id="ARBA00022723"/>
    </source>
</evidence>
<keyword evidence="6" id="KW-1185">Reference proteome</keyword>
<accession>A0A8H5T7U4</accession>
<evidence type="ECO:0000259" key="4">
    <source>
        <dbReference type="PROSITE" id="PS50048"/>
    </source>
</evidence>
<comment type="subcellular location">
    <subcellularLocation>
        <location evidence="1">Nucleus</location>
    </subcellularLocation>
</comment>
<dbReference type="PANTHER" id="PTHR31001">
    <property type="entry name" value="UNCHARACTERIZED TRANSCRIPTIONAL REGULATORY PROTEIN"/>
    <property type="match status" value="1"/>
</dbReference>
<dbReference type="Gene3D" id="4.10.240.10">
    <property type="entry name" value="Zn(2)-C6 fungal-type DNA-binding domain"/>
    <property type="match status" value="1"/>
</dbReference>
<gene>
    <name evidence="5" type="ORF">FHETE_6974</name>
</gene>
<dbReference type="InterPro" id="IPR007219">
    <property type="entry name" value="XnlR_reg_dom"/>
</dbReference>
<name>A0A8H5T7U4_FUSHE</name>
<proteinExistence type="predicted"/>
<evidence type="ECO:0000313" key="5">
    <source>
        <dbReference type="EMBL" id="KAF5664703.1"/>
    </source>
</evidence>
<evidence type="ECO:0000256" key="3">
    <source>
        <dbReference type="ARBA" id="ARBA00023242"/>
    </source>
</evidence>
<dbReference type="GO" id="GO:0005634">
    <property type="term" value="C:nucleus"/>
    <property type="evidence" value="ECO:0007669"/>
    <property type="project" value="UniProtKB-SubCell"/>
</dbReference>
<dbReference type="Pfam" id="PF00172">
    <property type="entry name" value="Zn_clus"/>
    <property type="match status" value="1"/>
</dbReference>
<dbReference type="AlphaFoldDB" id="A0A8H5T7U4"/>